<dbReference type="InterPro" id="IPR003599">
    <property type="entry name" value="Ig_sub"/>
</dbReference>
<dbReference type="Pfam" id="PF13927">
    <property type="entry name" value="Ig_3"/>
    <property type="match status" value="1"/>
</dbReference>
<feature type="domain" description="Thioredoxin" evidence="2">
    <location>
        <begin position="36"/>
        <end position="175"/>
    </location>
</feature>
<dbReference type="Proteomes" id="UP000617628">
    <property type="component" value="Unassembled WGS sequence"/>
</dbReference>
<organism evidence="3 4">
    <name type="scientific">Pelagicoccus mobilis</name>
    <dbReference type="NCBI Taxonomy" id="415221"/>
    <lineage>
        <taxon>Bacteria</taxon>
        <taxon>Pseudomonadati</taxon>
        <taxon>Verrucomicrobiota</taxon>
        <taxon>Opitutia</taxon>
        <taxon>Puniceicoccales</taxon>
        <taxon>Pelagicoccaceae</taxon>
        <taxon>Pelagicoccus</taxon>
    </lineage>
</organism>
<dbReference type="PROSITE" id="PS50835">
    <property type="entry name" value="IG_LIKE"/>
    <property type="match status" value="1"/>
</dbReference>
<dbReference type="GO" id="GO:0016491">
    <property type="term" value="F:oxidoreductase activity"/>
    <property type="evidence" value="ECO:0007669"/>
    <property type="project" value="InterPro"/>
</dbReference>
<dbReference type="Pfam" id="PF00578">
    <property type="entry name" value="AhpC-TSA"/>
    <property type="match status" value="1"/>
</dbReference>
<dbReference type="PANTHER" id="PTHR42852:SF13">
    <property type="entry name" value="PROTEIN DIPZ"/>
    <property type="match status" value="1"/>
</dbReference>
<dbReference type="Gene3D" id="3.40.30.10">
    <property type="entry name" value="Glutaredoxin"/>
    <property type="match status" value="1"/>
</dbReference>
<protein>
    <submittedName>
        <fullName evidence="3">Immunoglobulin domain-containing protein</fullName>
    </submittedName>
</protein>
<dbReference type="InterPro" id="IPR000866">
    <property type="entry name" value="AhpC/TSA"/>
</dbReference>
<evidence type="ECO:0000313" key="4">
    <source>
        <dbReference type="Proteomes" id="UP000617628"/>
    </source>
</evidence>
<name>A0A934S4X8_9BACT</name>
<proteinExistence type="predicted"/>
<dbReference type="CDD" id="cd02966">
    <property type="entry name" value="TlpA_like_family"/>
    <property type="match status" value="1"/>
</dbReference>
<dbReference type="InterPro" id="IPR007110">
    <property type="entry name" value="Ig-like_dom"/>
</dbReference>
<gene>
    <name evidence="3" type="ORF">JIN87_21340</name>
</gene>
<dbReference type="InterPro" id="IPR013783">
    <property type="entry name" value="Ig-like_fold"/>
</dbReference>
<evidence type="ECO:0000313" key="3">
    <source>
        <dbReference type="EMBL" id="MBK1879444.1"/>
    </source>
</evidence>
<dbReference type="PANTHER" id="PTHR42852">
    <property type="entry name" value="THIOL:DISULFIDE INTERCHANGE PROTEIN DSBE"/>
    <property type="match status" value="1"/>
</dbReference>
<feature type="domain" description="Ig-like" evidence="1">
    <location>
        <begin position="201"/>
        <end position="280"/>
    </location>
</feature>
<dbReference type="SUPFAM" id="SSF48726">
    <property type="entry name" value="Immunoglobulin"/>
    <property type="match status" value="1"/>
</dbReference>
<dbReference type="Gene3D" id="2.60.40.10">
    <property type="entry name" value="Immunoglobulins"/>
    <property type="match status" value="1"/>
</dbReference>
<keyword evidence="4" id="KW-1185">Reference proteome</keyword>
<dbReference type="InterPro" id="IPR050553">
    <property type="entry name" value="Thioredoxin_ResA/DsbE_sf"/>
</dbReference>
<dbReference type="InterPro" id="IPR013766">
    <property type="entry name" value="Thioredoxin_domain"/>
</dbReference>
<dbReference type="SMART" id="SM00409">
    <property type="entry name" value="IG"/>
    <property type="match status" value="1"/>
</dbReference>
<dbReference type="InterPro" id="IPR036249">
    <property type="entry name" value="Thioredoxin-like_sf"/>
</dbReference>
<sequence length="404" mass="43899">MLSNQSPRRKKVLTRTFAGILLCILSTSTSLWGQRYQVGDIVENFTLTNRATNEPVSLSDFEGKVVFLEWFAYWCPFCQAAAKQVKQGIVDHYGGGGNPNGVPVLHVALNLEPDNPGFTDQFITEHSLQLVLQDTDASLASKFHVGGQPIFAIINGVENSTSHEQWELIYSRLGYGADNQPITEFRQAINSVEAGISVEAPSITQHPTSQNLATGSELTLSVQATGDELTYVWKKDEQTLEGQSSATLTIATSTLADSGSYTVTVSNAGGEIVSSVAEISVRLSFEDYLADTGLTGNDAFIQADPDADGYSNVFEYLAQTNPNDSSSTPAMSLQFKQTDEGLMLEAIFPTNELTIGYTVRVEASMDPSFTTDNSTMHSFDSEGKIETLIDLNKELFARLVANPI</sequence>
<comment type="caution">
    <text evidence="3">The sequence shown here is derived from an EMBL/GenBank/DDBJ whole genome shotgun (WGS) entry which is preliminary data.</text>
</comment>
<reference evidence="3" key="1">
    <citation type="submission" date="2021-01" db="EMBL/GenBank/DDBJ databases">
        <title>Modified the classification status of verrucomicrobia.</title>
        <authorList>
            <person name="Feng X."/>
        </authorList>
    </citation>
    <scope>NUCLEOTIDE SEQUENCE</scope>
    <source>
        <strain evidence="3">KCTC 13126</strain>
    </source>
</reference>
<dbReference type="GO" id="GO:0016209">
    <property type="term" value="F:antioxidant activity"/>
    <property type="evidence" value="ECO:0007669"/>
    <property type="project" value="InterPro"/>
</dbReference>
<dbReference type="InterPro" id="IPR036179">
    <property type="entry name" value="Ig-like_dom_sf"/>
</dbReference>
<evidence type="ECO:0000259" key="1">
    <source>
        <dbReference type="PROSITE" id="PS50835"/>
    </source>
</evidence>
<dbReference type="PROSITE" id="PS51352">
    <property type="entry name" value="THIOREDOXIN_2"/>
    <property type="match status" value="1"/>
</dbReference>
<evidence type="ECO:0000259" key="2">
    <source>
        <dbReference type="PROSITE" id="PS51352"/>
    </source>
</evidence>
<dbReference type="EMBL" id="JAENIL010000048">
    <property type="protein sequence ID" value="MBK1879444.1"/>
    <property type="molecule type" value="Genomic_DNA"/>
</dbReference>
<dbReference type="AlphaFoldDB" id="A0A934S4X8"/>
<accession>A0A934S4X8</accession>
<dbReference type="SUPFAM" id="SSF52833">
    <property type="entry name" value="Thioredoxin-like"/>
    <property type="match status" value="1"/>
</dbReference>
<dbReference type="RefSeq" id="WP_200357657.1">
    <property type="nucleotide sequence ID" value="NZ_JAENIL010000048.1"/>
</dbReference>